<accession>A0A7C9RXN7</accession>
<proteinExistence type="predicted"/>
<keyword evidence="2" id="KW-0472">Membrane</keyword>
<name>A0A7C9RXN7_9PSEU</name>
<dbReference type="RefSeq" id="WP_166054699.1">
    <property type="nucleotide sequence ID" value="NZ_JAAMPJ010000017.1"/>
</dbReference>
<dbReference type="Proteomes" id="UP000481360">
    <property type="component" value="Unassembled WGS sequence"/>
</dbReference>
<organism evidence="3 4">
    <name type="scientific">Lentzea alba</name>
    <dbReference type="NCBI Taxonomy" id="2714351"/>
    <lineage>
        <taxon>Bacteria</taxon>
        <taxon>Bacillati</taxon>
        <taxon>Actinomycetota</taxon>
        <taxon>Actinomycetes</taxon>
        <taxon>Pseudonocardiales</taxon>
        <taxon>Pseudonocardiaceae</taxon>
        <taxon>Lentzea</taxon>
    </lineage>
</organism>
<dbReference type="EMBL" id="JAAMPJ010000017">
    <property type="protein sequence ID" value="NGY65705.1"/>
    <property type="molecule type" value="Genomic_DNA"/>
</dbReference>
<evidence type="ECO:0000256" key="1">
    <source>
        <dbReference type="SAM" id="MobiDB-lite"/>
    </source>
</evidence>
<evidence type="ECO:0000313" key="3">
    <source>
        <dbReference type="EMBL" id="NGY65705.1"/>
    </source>
</evidence>
<keyword evidence="4" id="KW-1185">Reference proteome</keyword>
<gene>
    <name evidence="3" type="ORF">G7043_43135</name>
</gene>
<comment type="caution">
    <text evidence="3">The sequence shown here is derived from an EMBL/GenBank/DDBJ whole genome shotgun (WGS) entry which is preliminary data.</text>
</comment>
<evidence type="ECO:0000256" key="2">
    <source>
        <dbReference type="SAM" id="Phobius"/>
    </source>
</evidence>
<dbReference type="AlphaFoldDB" id="A0A7C9RXN7"/>
<sequence>MSKTDEPDPFSAFDAPAAEPPPPSAGGGRPIGVYDVPEPVLPVAPHRGSGGGGKIVAVLTVFALALGGLIFWLSTKNTIEFSSGSDTPTTAVAAVTTTAPTTTSKPAPFAAIGDCVSMTGNAAKPDYKKVACGEHNYTVSKVGTSSSDKCGELTDGYVQYVQFSVLESVSVCLIPVFADGQCYDFTMASIQASVPQKDCGTFGVARVKVLANTVDKAACGPNPVLALAYPEIKTTYCFSR</sequence>
<feature type="region of interest" description="Disordered" evidence="1">
    <location>
        <begin position="1"/>
        <end position="32"/>
    </location>
</feature>
<feature type="transmembrane region" description="Helical" evidence="2">
    <location>
        <begin position="55"/>
        <end position="73"/>
    </location>
</feature>
<evidence type="ECO:0000313" key="4">
    <source>
        <dbReference type="Proteomes" id="UP000481360"/>
    </source>
</evidence>
<keyword evidence="2" id="KW-0812">Transmembrane</keyword>
<reference evidence="3 4" key="1">
    <citation type="submission" date="2020-03" db="EMBL/GenBank/DDBJ databases">
        <title>Isolation and identification of active actinomycetes.</title>
        <authorList>
            <person name="Sun X."/>
        </authorList>
    </citation>
    <scope>NUCLEOTIDE SEQUENCE [LARGE SCALE GENOMIC DNA]</scope>
    <source>
        <strain evidence="3 4">NEAU-D13</strain>
    </source>
</reference>
<keyword evidence="2" id="KW-1133">Transmembrane helix</keyword>
<protein>
    <submittedName>
        <fullName evidence="3">Uncharacterized protein</fullName>
    </submittedName>
</protein>